<dbReference type="Pfam" id="PF00498">
    <property type="entry name" value="FHA"/>
    <property type="match status" value="1"/>
</dbReference>
<dbReference type="WBParaSite" id="HDID_0000466601-mRNA-1">
    <property type="protein sequence ID" value="HDID_0000466601-mRNA-1"/>
    <property type="gene ID" value="HDID_0000466601"/>
</dbReference>
<dbReference type="Proteomes" id="UP000274504">
    <property type="component" value="Unassembled WGS sequence"/>
</dbReference>
<evidence type="ECO:0000313" key="2">
    <source>
        <dbReference type="EMBL" id="VDL53168.1"/>
    </source>
</evidence>
<dbReference type="PROSITE" id="PS50006">
    <property type="entry name" value="FHA_DOMAIN"/>
    <property type="match status" value="1"/>
</dbReference>
<protein>
    <submittedName>
        <fullName evidence="6">FHA domain-containing protein</fullName>
    </submittedName>
</protein>
<reference evidence="6" key="1">
    <citation type="submission" date="2017-02" db="UniProtKB">
        <authorList>
            <consortium name="WormBaseParasite"/>
        </authorList>
    </citation>
    <scope>IDENTIFICATION</scope>
</reference>
<reference evidence="2 4" key="2">
    <citation type="submission" date="2018-11" db="EMBL/GenBank/DDBJ databases">
        <authorList>
            <consortium name="Pathogen Informatics"/>
        </authorList>
    </citation>
    <scope>NUCLEOTIDE SEQUENCE [LARGE SCALE GENOMIC DNA]</scope>
</reference>
<dbReference type="InterPro" id="IPR000253">
    <property type="entry name" value="FHA_dom"/>
</dbReference>
<dbReference type="CDD" id="cd00060">
    <property type="entry name" value="FHA"/>
    <property type="match status" value="1"/>
</dbReference>
<dbReference type="Gene3D" id="2.60.200.20">
    <property type="match status" value="1"/>
</dbReference>
<dbReference type="AlphaFoldDB" id="A0A0R3SIA1"/>
<dbReference type="Proteomes" id="UP000321570">
    <property type="component" value="Unassembled WGS sequence"/>
</dbReference>
<evidence type="ECO:0000313" key="3">
    <source>
        <dbReference type="EMBL" id="VUZ43671.1"/>
    </source>
</evidence>
<name>A0A0R3SIA1_HYMDI</name>
<dbReference type="EMBL" id="CABIJS010000111">
    <property type="protein sequence ID" value="VUZ43671.1"/>
    <property type="molecule type" value="Genomic_DNA"/>
</dbReference>
<feature type="domain" description="FHA" evidence="1">
    <location>
        <begin position="35"/>
        <end position="91"/>
    </location>
</feature>
<evidence type="ECO:0000313" key="5">
    <source>
        <dbReference type="Proteomes" id="UP000321570"/>
    </source>
</evidence>
<sequence>MSQLDLIRIENSISKGPHSITRPRMIIIQEIHDKISIGRMNLDNPPHIPIESHDSKNIISNNHAEIRKIFGQNFVVCDLSSNGTYVNSKRVRKYEVLKSKDILAFGKSTRPSDTSGTLADSSLSDAIFEVKIRSSSRKKDQSAGFHSGSLDELPWLDDRMCDLLFDETSEIITENIPIVNSYLQSRAKLEASSKWKESWINVRLFIPDELGPAKRINAFERSLNDLLEVIDKKPHVPVVQYHYFKTSDLSEDKTDSMPTLKNIIIPLFQDFERKEGVLDCIVFFVDLEELFEHAVKYILNLLNHEQALLIVLIHDARSEFKTKTECILEFFRRLGGYCNSGFIWTHGRWRVWCVERECDETINLRDMPLWSPERIDPEMV</sequence>
<evidence type="ECO:0000313" key="6">
    <source>
        <dbReference type="WBParaSite" id="HDID_0000466601-mRNA-1"/>
    </source>
</evidence>
<evidence type="ECO:0000313" key="4">
    <source>
        <dbReference type="Proteomes" id="UP000274504"/>
    </source>
</evidence>
<dbReference type="STRING" id="6216.A0A0R3SIA1"/>
<dbReference type="EMBL" id="UYSG01001895">
    <property type="protein sequence ID" value="VDL53168.1"/>
    <property type="molecule type" value="Genomic_DNA"/>
</dbReference>
<dbReference type="SUPFAM" id="SSF49879">
    <property type="entry name" value="SMAD/FHA domain"/>
    <property type="match status" value="1"/>
</dbReference>
<dbReference type="SMART" id="SM00240">
    <property type="entry name" value="FHA"/>
    <property type="match status" value="1"/>
</dbReference>
<accession>A0A0R3SIA1</accession>
<evidence type="ECO:0000259" key="1">
    <source>
        <dbReference type="PROSITE" id="PS50006"/>
    </source>
</evidence>
<reference evidence="3 5" key="3">
    <citation type="submission" date="2019-07" db="EMBL/GenBank/DDBJ databases">
        <authorList>
            <person name="Jastrzebski P J."/>
            <person name="Paukszto L."/>
            <person name="Jastrzebski P J."/>
        </authorList>
    </citation>
    <scope>NUCLEOTIDE SEQUENCE [LARGE SCALE GENOMIC DNA]</scope>
    <source>
        <strain evidence="3 5">WMS-il1</strain>
    </source>
</reference>
<keyword evidence="5" id="KW-1185">Reference proteome</keyword>
<organism evidence="6">
    <name type="scientific">Hymenolepis diminuta</name>
    <name type="common">Rat tapeworm</name>
    <dbReference type="NCBI Taxonomy" id="6216"/>
    <lineage>
        <taxon>Eukaryota</taxon>
        <taxon>Metazoa</taxon>
        <taxon>Spiralia</taxon>
        <taxon>Lophotrochozoa</taxon>
        <taxon>Platyhelminthes</taxon>
        <taxon>Cestoda</taxon>
        <taxon>Eucestoda</taxon>
        <taxon>Cyclophyllidea</taxon>
        <taxon>Hymenolepididae</taxon>
        <taxon>Hymenolepis</taxon>
    </lineage>
</organism>
<proteinExistence type="predicted"/>
<gene>
    <name evidence="2" type="ORF">HDID_LOCUS4664</name>
    <name evidence="3" type="ORF">WMSIL1_LOCUS3665</name>
</gene>
<dbReference type="InterPro" id="IPR008984">
    <property type="entry name" value="SMAD_FHA_dom_sf"/>
</dbReference>
<dbReference type="OrthoDB" id="6243570at2759"/>